<dbReference type="Gene3D" id="3.30.70.1230">
    <property type="entry name" value="Nucleotide cyclase"/>
    <property type="match status" value="1"/>
</dbReference>
<keyword evidence="2" id="KW-0067">ATP-binding</keyword>
<dbReference type="PROSITE" id="PS50125">
    <property type="entry name" value="GUANYLATE_CYCLASE_2"/>
    <property type="match status" value="1"/>
</dbReference>
<accession>A0ABU8VRB6</accession>
<dbReference type="EMBL" id="JBBKZU010000035">
    <property type="protein sequence ID" value="MEJ8816204.1"/>
    <property type="molecule type" value="Genomic_DNA"/>
</dbReference>
<dbReference type="InterPro" id="IPR041664">
    <property type="entry name" value="AAA_16"/>
</dbReference>
<dbReference type="InterPro" id="IPR011990">
    <property type="entry name" value="TPR-like_helical_dom_sf"/>
</dbReference>
<dbReference type="SUPFAM" id="SSF55073">
    <property type="entry name" value="Nucleotide cyclase"/>
    <property type="match status" value="1"/>
</dbReference>
<evidence type="ECO:0000259" key="3">
    <source>
        <dbReference type="PROSITE" id="PS50125"/>
    </source>
</evidence>
<keyword evidence="5" id="KW-1185">Reference proteome</keyword>
<dbReference type="InterPro" id="IPR027417">
    <property type="entry name" value="P-loop_NTPase"/>
</dbReference>
<dbReference type="Pfam" id="PF00211">
    <property type="entry name" value="Guanylate_cyc"/>
    <property type="match status" value="1"/>
</dbReference>
<keyword evidence="1" id="KW-0547">Nucleotide-binding</keyword>
<dbReference type="InterPro" id="IPR001054">
    <property type="entry name" value="A/G_cyclase"/>
</dbReference>
<dbReference type="CDD" id="cd07302">
    <property type="entry name" value="CHD"/>
    <property type="match status" value="1"/>
</dbReference>
<protein>
    <submittedName>
        <fullName evidence="4">Adenylate/guanylate cyclase domain-containing protein</fullName>
    </submittedName>
</protein>
<dbReference type="RefSeq" id="WP_340361394.1">
    <property type="nucleotide sequence ID" value="NZ_JBBKZU010000035.1"/>
</dbReference>
<dbReference type="InterPro" id="IPR029787">
    <property type="entry name" value="Nucleotide_cyclase"/>
</dbReference>
<comment type="caution">
    <text evidence="4">The sequence shown here is derived from an EMBL/GenBank/DDBJ whole genome shotgun (WGS) entry which is preliminary data.</text>
</comment>
<dbReference type="Proteomes" id="UP001365846">
    <property type="component" value="Unassembled WGS sequence"/>
</dbReference>
<reference evidence="4 5" key="1">
    <citation type="submission" date="2024-03" db="EMBL/GenBank/DDBJ databases">
        <title>Novel species of the genus Variovorax.</title>
        <authorList>
            <person name="Liu Q."/>
            <person name="Xin Y.-H."/>
        </authorList>
    </citation>
    <scope>NUCLEOTIDE SEQUENCE [LARGE SCALE GENOMIC DNA]</scope>
    <source>
        <strain evidence="4 5">KACC 18899</strain>
    </source>
</reference>
<dbReference type="Gene3D" id="1.25.40.10">
    <property type="entry name" value="Tetratricopeptide repeat domain"/>
    <property type="match status" value="2"/>
</dbReference>
<evidence type="ECO:0000256" key="1">
    <source>
        <dbReference type="ARBA" id="ARBA00022741"/>
    </source>
</evidence>
<dbReference type="Pfam" id="PF13191">
    <property type="entry name" value="AAA_16"/>
    <property type="match status" value="1"/>
</dbReference>
<dbReference type="PANTHER" id="PTHR16305">
    <property type="entry name" value="TESTICULAR SOLUBLE ADENYLYL CYCLASE"/>
    <property type="match status" value="1"/>
</dbReference>
<proteinExistence type="predicted"/>
<dbReference type="SUPFAM" id="SSF48452">
    <property type="entry name" value="TPR-like"/>
    <property type="match status" value="2"/>
</dbReference>
<organism evidence="4 5">
    <name type="scientific">Variovorax ureilyticus</name>
    <dbReference type="NCBI Taxonomy" id="1836198"/>
    <lineage>
        <taxon>Bacteria</taxon>
        <taxon>Pseudomonadati</taxon>
        <taxon>Pseudomonadota</taxon>
        <taxon>Betaproteobacteria</taxon>
        <taxon>Burkholderiales</taxon>
        <taxon>Comamonadaceae</taxon>
        <taxon>Variovorax</taxon>
    </lineage>
</organism>
<feature type="domain" description="Guanylate cyclase" evidence="3">
    <location>
        <begin position="52"/>
        <end position="180"/>
    </location>
</feature>
<gene>
    <name evidence="4" type="ORF">WKW77_34510</name>
</gene>
<evidence type="ECO:0000313" key="4">
    <source>
        <dbReference type="EMBL" id="MEJ8816204.1"/>
    </source>
</evidence>
<dbReference type="PANTHER" id="PTHR16305:SF28">
    <property type="entry name" value="GUANYLATE CYCLASE DOMAIN-CONTAINING PROTEIN"/>
    <property type="match status" value="1"/>
</dbReference>
<dbReference type="SMART" id="SM00044">
    <property type="entry name" value="CYCc"/>
    <property type="match status" value="1"/>
</dbReference>
<name>A0ABU8VRB6_9BURK</name>
<sequence>MQNFCGECGAKLGTLGHPEVDSLCFGSYTPPLLAQQDLFTRFAVEGERKFLTVMFCDIANSTPLAIQAGAEAMHSLLDGFFNLALTEVHRVDGTMNQFLGDGFMALFGAPMAHEDHARRALTAALNIRERLRHATSEQLRTLQVRFGVHTGNVVVGIIGDKLRLDYTAIGDTTHLAARLEQHAEPNAINVSEVTQRAARSWFDFASLGRPALKGISESPEVFVLLGNRASPLPPGLESSLVGRRLELQALEKSLQQLRSGQGSVLIVSGEAGVGKSRLVSESRRGTGCELFVEGRSLSFGHKLSYWPFIAIMKAWFQIDDKDSEATALQKIEKSASDLFGNRAGEVIPYFATVLSLPMREEHEQRVRYLDARALGSQVLLCLRELFERQAKRAPRLIVMEDWHWVDNSSIALCEHLLPLARSAALSFWFVTRSEPSEPAARMRAAAVLQDGLPLYEVTLAPLTQSDSGFLIDNLLGATNLPVTVRSGILRRAEGNPFFIEEIVQSLIANGSLTREGDAGGWRVARPIDTTQLPDTVHDVIVARIDLLDESAKRVLNFAAVIGRSFFVRILRAIADSVSEVDSCLPRLELAELVRLRRQIPEPEYLFKHALVQEAAYESILIERRRTIHRRVARAIEVVFSDRLDEFTGLLAYHCALGEDWENARVYLMKAGDQAGRMAADAEALDYYRQAETVYLKVAGQELSPLQRATLDRKLGQALYGVGRYEEAVEHFSRALSNLGIAYPCTRAEIRLGTLKLLAAHFVPRLVGSVASQRRLNLSVAQEISTICQSLAWLDYFVDTERFGLDSLIELNAGERSEDVIGRVRGLGTLSVALMLFRAFGLARRRANEAVALADQSGAAAAKGGARFVRGWLDWLEGSPDLGHDSFVIAAEAYLSIGDLRRWGGPTYFMCWAALQRGEFSRAAGLAAELIRVGQDSGDPHVLSWGLTAQGVVGLAIGPLSDAMTCLAKARELCISISSFRQQAEAAGLMGSCLLREGRLDEAEVMILEAVGLIKSRRLRGQGSCDPLNAWAELRILQAERATTALIRRNAIRDAERACKMALRFSSGAIPWLSETTRLMADLAWIRGDSMAMHTHWNASLRIATELALPVQRARTVLGMGIRLAKGALIEEAIEVFAQSGANVDLRLAMDAKEALVQCARNSAT</sequence>
<evidence type="ECO:0000256" key="2">
    <source>
        <dbReference type="ARBA" id="ARBA00022840"/>
    </source>
</evidence>
<dbReference type="SUPFAM" id="SSF52540">
    <property type="entry name" value="P-loop containing nucleoside triphosphate hydrolases"/>
    <property type="match status" value="1"/>
</dbReference>
<evidence type="ECO:0000313" key="5">
    <source>
        <dbReference type="Proteomes" id="UP001365846"/>
    </source>
</evidence>